<dbReference type="Pfam" id="PF03706">
    <property type="entry name" value="LPG_synthase_TM"/>
    <property type="match status" value="1"/>
</dbReference>
<name>A0ABS1RY94_RHOSU</name>
<keyword evidence="8" id="KW-1185">Reference proteome</keyword>
<evidence type="ECO:0000256" key="4">
    <source>
        <dbReference type="ARBA" id="ARBA00022989"/>
    </source>
</evidence>
<keyword evidence="4 6" id="KW-1133">Transmembrane helix</keyword>
<dbReference type="RefSeq" id="WP_202250551.1">
    <property type="nucleotide sequence ID" value="NZ_JAESJJ010000044.1"/>
</dbReference>
<protein>
    <submittedName>
        <fullName evidence="7">Flippase-like domain-containing protein</fullName>
    </submittedName>
</protein>
<feature type="transmembrane region" description="Helical" evidence="6">
    <location>
        <begin position="194"/>
        <end position="221"/>
    </location>
</feature>
<dbReference type="PANTHER" id="PTHR40277:SF1">
    <property type="entry name" value="BLL5419 PROTEIN"/>
    <property type="match status" value="1"/>
</dbReference>
<feature type="transmembrane region" description="Helical" evidence="6">
    <location>
        <begin position="227"/>
        <end position="251"/>
    </location>
</feature>
<feature type="transmembrane region" description="Helical" evidence="6">
    <location>
        <begin position="141"/>
        <end position="163"/>
    </location>
</feature>
<sequence>MKRLVSVLVSLAFLAVVYSLLDVDAIIGALRRTDPGMLGLSLILLVGLIFVSALRLSILSRTGGLPLGRRKAIQATFAANALNMFLPGKLGDILKASLMAEDDSAQLAKATSLGIWEKISDLAALFLMASVPLALTSPSSWAWLPLGLLGLCGLAALLAPRILQLPFGALRATRPLARDWGAVVRSLRSRPGSLTLCLALTALLWLGHLVQISLMAASLGVSGDVSFWAHFMALMPIAIVAGLIPLTFAGVGTRDAAIVMLIGAQAGPETAAALGVLFWLRYLVPGLIGSPLLPRFLRTAAAHRARFAK</sequence>
<dbReference type="EMBL" id="JAESJJ010000044">
    <property type="protein sequence ID" value="MBL3611057.1"/>
    <property type="molecule type" value="Genomic_DNA"/>
</dbReference>
<dbReference type="NCBIfam" id="TIGR00374">
    <property type="entry name" value="flippase-like domain"/>
    <property type="match status" value="1"/>
</dbReference>
<comment type="subcellular location">
    <subcellularLocation>
        <location evidence="1">Cell membrane</location>
        <topology evidence="1">Multi-pass membrane protein</topology>
    </subcellularLocation>
</comment>
<feature type="transmembrane region" description="Helical" evidence="6">
    <location>
        <begin position="35"/>
        <end position="54"/>
    </location>
</feature>
<dbReference type="PANTHER" id="PTHR40277">
    <property type="entry name" value="BLL5419 PROTEIN"/>
    <property type="match status" value="1"/>
</dbReference>
<keyword evidence="2" id="KW-1003">Cell membrane</keyword>
<evidence type="ECO:0000256" key="2">
    <source>
        <dbReference type="ARBA" id="ARBA00022475"/>
    </source>
</evidence>
<evidence type="ECO:0000313" key="8">
    <source>
        <dbReference type="Proteomes" id="UP000604473"/>
    </source>
</evidence>
<gene>
    <name evidence="7" type="ORF">JMM60_20185</name>
</gene>
<keyword evidence="5 6" id="KW-0472">Membrane</keyword>
<evidence type="ECO:0000313" key="7">
    <source>
        <dbReference type="EMBL" id="MBL3611057.1"/>
    </source>
</evidence>
<keyword evidence="3 6" id="KW-0812">Transmembrane</keyword>
<organism evidence="7 8">
    <name type="scientific">Rhodovulum sulfidophilum</name>
    <name type="common">Rhodobacter sulfidophilus</name>
    <dbReference type="NCBI Taxonomy" id="35806"/>
    <lineage>
        <taxon>Bacteria</taxon>
        <taxon>Pseudomonadati</taxon>
        <taxon>Pseudomonadota</taxon>
        <taxon>Alphaproteobacteria</taxon>
        <taxon>Rhodobacterales</taxon>
        <taxon>Paracoccaceae</taxon>
        <taxon>Rhodovulum</taxon>
    </lineage>
</organism>
<feature type="transmembrane region" description="Helical" evidence="6">
    <location>
        <begin position="119"/>
        <end position="135"/>
    </location>
</feature>
<evidence type="ECO:0000256" key="6">
    <source>
        <dbReference type="SAM" id="Phobius"/>
    </source>
</evidence>
<accession>A0ABS1RY94</accession>
<comment type="caution">
    <text evidence="7">The sequence shown here is derived from an EMBL/GenBank/DDBJ whole genome shotgun (WGS) entry which is preliminary data.</text>
</comment>
<proteinExistence type="predicted"/>
<dbReference type="Proteomes" id="UP000604473">
    <property type="component" value="Unassembled WGS sequence"/>
</dbReference>
<reference evidence="7 8" key="1">
    <citation type="submission" date="2021-01" db="EMBL/GenBank/DDBJ databases">
        <title>Draft genomes of Rhodovulum sulfidophilum.</title>
        <authorList>
            <person name="Guzman M.S."/>
        </authorList>
    </citation>
    <scope>NUCLEOTIDE SEQUENCE [LARGE SCALE GENOMIC DNA]</scope>
    <source>
        <strain evidence="7 8">AB35</strain>
    </source>
</reference>
<evidence type="ECO:0000256" key="5">
    <source>
        <dbReference type="ARBA" id="ARBA00023136"/>
    </source>
</evidence>
<feature type="transmembrane region" description="Helical" evidence="6">
    <location>
        <begin position="258"/>
        <end position="280"/>
    </location>
</feature>
<dbReference type="InterPro" id="IPR022791">
    <property type="entry name" value="L-PG_synthase/AglD"/>
</dbReference>
<evidence type="ECO:0000256" key="1">
    <source>
        <dbReference type="ARBA" id="ARBA00004651"/>
    </source>
</evidence>
<evidence type="ECO:0000256" key="3">
    <source>
        <dbReference type="ARBA" id="ARBA00022692"/>
    </source>
</evidence>